<dbReference type="SUPFAM" id="SSF81383">
    <property type="entry name" value="F-box domain"/>
    <property type="match status" value="1"/>
</dbReference>
<organism evidence="2 3">
    <name type="scientific">Orbilia javanica</name>
    <dbReference type="NCBI Taxonomy" id="47235"/>
    <lineage>
        <taxon>Eukaryota</taxon>
        <taxon>Fungi</taxon>
        <taxon>Dikarya</taxon>
        <taxon>Ascomycota</taxon>
        <taxon>Pezizomycotina</taxon>
        <taxon>Orbiliomycetes</taxon>
        <taxon>Orbiliales</taxon>
        <taxon>Orbiliaceae</taxon>
        <taxon>Orbilia</taxon>
    </lineage>
</organism>
<accession>A0AAN8RJ21</accession>
<dbReference type="Pfam" id="PF12937">
    <property type="entry name" value="F-box-like"/>
    <property type="match status" value="1"/>
</dbReference>
<dbReference type="AlphaFoldDB" id="A0AAN8RJ21"/>
<name>A0AAN8RJ21_9PEZI</name>
<feature type="domain" description="F-box" evidence="1">
    <location>
        <begin position="18"/>
        <end position="57"/>
    </location>
</feature>
<dbReference type="InterPro" id="IPR001810">
    <property type="entry name" value="F-box_dom"/>
</dbReference>
<dbReference type="EMBL" id="JAVHNR010000012">
    <property type="protein sequence ID" value="KAK6330015.1"/>
    <property type="molecule type" value="Genomic_DNA"/>
</dbReference>
<dbReference type="InterPro" id="IPR036047">
    <property type="entry name" value="F-box-like_dom_sf"/>
</dbReference>
<sequence length="341" mass="38380">MDPLPPSEGIDDALVLPEILAAVFRFLSPIDLLRIRGVRRQWKTIIEDTAEFRWRTWNQRGLFGVQNRSETWRTDVAVDSNDGDDETPSGFVPKNPPLFEVNPVVLRCLEITWGKCMKWLKERFAGDRDLAEETYRHIIGFQVFLAPRLMNLRRALAANPRGGWRVSRDILRPRPAHGTDIRIFSAHGDLGVTNVLSAEWSVPLSLPVFGVFCSNNGASKCMLGMFTSMTGALMLAYDAGAPGFRRDDFGKSERFFLVCISMGEYIESPTGQKPVVVTIYLKMFEPFDIDRVEVSVGSRRLDEVVAGQVAAVDLRCDEWTRKELAGVLEPEQPGFESSCSF</sequence>
<protein>
    <recommendedName>
        <fullName evidence="1">F-box domain-containing protein</fullName>
    </recommendedName>
</protein>
<keyword evidence="3" id="KW-1185">Reference proteome</keyword>
<comment type="caution">
    <text evidence="2">The sequence shown here is derived from an EMBL/GenBank/DDBJ whole genome shotgun (WGS) entry which is preliminary data.</text>
</comment>
<evidence type="ECO:0000313" key="3">
    <source>
        <dbReference type="Proteomes" id="UP001313282"/>
    </source>
</evidence>
<dbReference type="PROSITE" id="PS50181">
    <property type="entry name" value="FBOX"/>
    <property type="match status" value="1"/>
</dbReference>
<dbReference type="Proteomes" id="UP001313282">
    <property type="component" value="Unassembled WGS sequence"/>
</dbReference>
<evidence type="ECO:0000259" key="1">
    <source>
        <dbReference type="PROSITE" id="PS50181"/>
    </source>
</evidence>
<dbReference type="SMART" id="SM00256">
    <property type="entry name" value="FBOX"/>
    <property type="match status" value="1"/>
</dbReference>
<evidence type="ECO:0000313" key="2">
    <source>
        <dbReference type="EMBL" id="KAK6330015.1"/>
    </source>
</evidence>
<proteinExistence type="predicted"/>
<reference evidence="2 3" key="1">
    <citation type="submission" date="2019-10" db="EMBL/GenBank/DDBJ databases">
        <authorList>
            <person name="Palmer J.M."/>
        </authorList>
    </citation>
    <scope>NUCLEOTIDE SEQUENCE [LARGE SCALE GENOMIC DNA]</scope>
    <source>
        <strain evidence="2 3">TWF718</strain>
    </source>
</reference>
<gene>
    <name evidence="2" type="ORF">TWF718_003442</name>
</gene>